<keyword evidence="6" id="KW-0999">Mitochondrion inner membrane</keyword>
<dbReference type="PRINTS" id="PR00926">
    <property type="entry name" value="MITOCARRIER"/>
</dbReference>
<dbReference type="OrthoDB" id="756301at2759"/>
<dbReference type="Gene3D" id="1.50.40.10">
    <property type="entry name" value="Mitochondrial carrier domain"/>
    <property type="match status" value="1"/>
</dbReference>
<keyword evidence="5" id="KW-0677">Repeat</keyword>
<evidence type="ECO:0000256" key="11">
    <source>
        <dbReference type="RuleBase" id="RU000488"/>
    </source>
</evidence>
<dbReference type="EMBL" id="AMQN01010051">
    <property type="status" value="NOT_ANNOTATED_CDS"/>
    <property type="molecule type" value="Genomic_DNA"/>
</dbReference>
<dbReference type="SUPFAM" id="SSF103506">
    <property type="entry name" value="Mitochondrial carrier"/>
    <property type="match status" value="1"/>
</dbReference>
<keyword evidence="9 10" id="KW-0472">Membrane</keyword>
<keyword evidence="14" id="KW-1185">Reference proteome</keyword>
<dbReference type="AlphaFoldDB" id="R7U8G2"/>
<keyword evidence="3 11" id="KW-0813">Transport</keyword>
<dbReference type="EMBL" id="KB306898">
    <property type="protein sequence ID" value="ELT99385.1"/>
    <property type="molecule type" value="Genomic_DNA"/>
</dbReference>
<evidence type="ECO:0000256" key="3">
    <source>
        <dbReference type="ARBA" id="ARBA00022448"/>
    </source>
</evidence>
<organism evidence="12">
    <name type="scientific">Capitella teleta</name>
    <name type="common">Polychaete worm</name>
    <dbReference type="NCBI Taxonomy" id="283909"/>
    <lineage>
        <taxon>Eukaryota</taxon>
        <taxon>Metazoa</taxon>
        <taxon>Spiralia</taxon>
        <taxon>Lophotrochozoa</taxon>
        <taxon>Annelida</taxon>
        <taxon>Polychaeta</taxon>
        <taxon>Sedentaria</taxon>
        <taxon>Scolecida</taxon>
        <taxon>Capitellidae</taxon>
        <taxon>Capitella</taxon>
    </lineage>
</organism>
<dbReference type="Proteomes" id="UP000014760">
    <property type="component" value="Unassembled WGS sequence"/>
</dbReference>
<reference evidence="12 14" key="2">
    <citation type="journal article" date="2013" name="Nature">
        <title>Insights into bilaterian evolution from three spiralian genomes.</title>
        <authorList>
            <person name="Simakov O."/>
            <person name="Marletaz F."/>
            <person name="Cho S.J."/>
            <person name="Edsinger-Gonzales E."/>
            <person name="Havlak P."/>
            <person name="Hellsten U."/>
            <person name="Kuo D.H."/>
            <person name="Larsson T."/>
            <person name="Lv J."/>
            <person name="Arendt D."/>
            <person name="Savage R."/>
            <person name="Osoegawa K."/>
            <person name="de Jong P."/>
            <person name="Grimwood J."/>
            <person name="Chapman J.A."/>
            <person name="Shapiro H."/>
            <person name="Aerts A."/>
            <person name="Otillar R.P."/>
            <person name="Terry A.Y."/>
            <person name="Boore J.L."/>
            <person name="Grigoriev I.V."/>
            <person name="Lindberg D.R."/>
            <person name="Seaver E.C."/>
            <person name="Weisblat D.A."/>
            <person name="Putnam N.H."/>
            <person name="Rokhsar D.S."/>
        </authorList>
    </citation>
    <scope>NUCLEOTIDE SEQUENCE</scope>
    <source>
        <strain evidence="12 14">I ESC-2004</strain>
    </source>
</reference>
<evidence type="ECO:0000256" key="4">
    <source>
        <dbReference type="ARBA" id="ARBA00022692"/>
    </source>
</evidence>
<reference evidence="14" key="1">
    <citation type="submission" date="2012-12" db="EMBL/GenBank/DDBJ databases">
        <authorList>
            <person name="Hellsten U."/>
            <person name="Grimwood J."/>
            <person name="Chapman J.A."/>
            <person name="Shapiro H."/>
            <person name="Aerts A."/>
            <person name="Otillar R.P."/>
            <person name="Terry A.Y."/>
            <person name="Boore J.L."/>
            <person name="Simakov O."/>
            <person name="Marletaz F."/>
            <person name="Cho S.-J."/>
            <person name="Edsinger-Gonzales E."/>
            <person name="Havlak P."/>
            <person name="Kuo D.-H."/>
            <person name="Larsson T."/>
            <person name="Lv J."/>
            <person name="Arendt D."/>
            <person name="Savage R."/>
            <person name="Osoegawa K."/>
            <person name="de Jong P."/>
            <person name="Lindberg D.R."/>
            <person name="Seaver E.C."/>
            <person name="Weisblat D.A."/>
            <person name="Putnam N.H."/>
            <person name="Grigoriev I.V."/>
            <person name="Rokhsar D.S."/>
        </authorList>
    </citation>
    <scope>NUCLEOTIDE SEQUENCE</scope>
    <source>
        <strain evidence="14">I ESC-2004</strain>
    </source>
</reference>
<dbReference type="InterPro" id="IPR050391">
    <property type="entry name" value="Mito_Metabolite_Transporter"/>
</dbReference>
<sequence length="312" mass="34611">MSDWQPFVYGGIASVVAEFSTFPIDTTKTRLQIQGQVIDVRNHQLKYKGFNHAVTTIVKEEGFVALYSGLGPALLRQATYGTIKLGVYHSLKKLIYKDETEEKLLTNVGCGIIAGMSSSMIANPTDVIKIRMQARGGAFTNPGIWESFFDIARQEGMRGLWRGMGPNASRAALVVGAEFPAYDFCKKSLHEAQLPFSNTFIHLLSSFSAGVLGALATNPVDVIKTRMMNQRRLRLSGGLDTAPAIYTNSIHCLIQTVRTEGVSALYKGLVPNWLRLGPFAIVFFLTYEQLKTIDIYWPAPWSQPEDIPIVRE</sequence>
<dbReference type="Pfam" id="PF00153">
    <property type="entry name" value="Mito_carr"/>
    <property type="match status" value="3"/>
</dbReference>
<keyword evidence="4 10" id="KW-0812">Transmembrane</keyword>
<dbReference type="GO" id="GO:0055085">
    <property type="term" value="P:transmembrane transport"/>
    <property type="evidence" value="ECO:0007669"/>
    <property type="project" value="InterPro"/>
</dbReference>
<evidence type="ECO:0000313" key="14">
    <source>
        <dbReference type="Proteomes" id="UP000014760"/>
    </source>
</evidence>
<keyword evidence="8" id="KW-0496">Mitochondrion</keyword>
<evidence type="ECO:0000256" key="8">
    <source>
        <dbReference type="ARBA" id="ARBA00023128"/>
    </source>
</evidence>
<dbReference type="InterPro" id="IPR002067">
    <property type="entry name" value="MCP"/>
</dbReference>
<keyword evidence="7" id="KW-1133">Transmembrane helix</keyword>
<feature type="repeat" description="Solcar" evidence="10">
    <location>
        <begin position="102"/>
        <end position="188"/>
    </location>
</feature>
<dbReference type="InterPro" id="IPR018108">
    <property type="entry name" value="MCP_transmembrane"/>
</dbReference>
<dbReference type="PROSITE" id="PS50920">
    <property type="entry name" value="SOLCAR"/>
    <property type="match status" value="3"/>
</dbReference>
<dbReference type="OMA" id="VWSNIIC"/>
<dbReference type="STRING" id="283909.R7U8G2"/>
<evidence type="ECO:0000256" key="6">
    <source>
        <dbReference type="ARBA" id="ARBA00022792"/>
    </source>
</evidence>
<feature type="repeat" description="Solcar" evidence="10">
    <location>
        <begin position="197"/>
        <end position="293"/>
    </location>
</feature>
<proteinExistence type="inferred from homology"/>
<dbReference type="EnsemblMetazoa" id="CapteT178931">
    <property type="protein sequence ID" value="CapteP178931"/>
    <property type="gene ID" value="CapteG178931"/>
</dbReference>
<feature type="repeat" description="Solcar" evidence="10">
    <location>
        <begin position="5"/>
        <end position="94"/>
    </location>
</feature>
<dbReference type="PANTHER" id="PTHR45618">
    <property type="entry name" value="MITOCHONDRIAL DICARBOXYLATE CARRIER-RELATED"/>
    <property type="match status" value="1"/>
</dbReference>
<evidence type="ECO:0000256" key="9">
    <source>
        <dbReference type="ARBA" id="ARBA00023136"/>
    </source>
</evidence>
<dbReference type="InterPro" id="IPR023395">
    <property type="entry name" value="MCP_dom_sf"/>
</dbReference>
<dbReference type="HOGENOM" id="CLU_015166_14_2_1"/>
<accession>R7U8G2</accession>
<dbReference type="GO" id="GO:0005743">
    <property type="term" value="C:mitochondrial inner membrane"/>
    <property type="evidence" value="ECO:0007669"/>
    <property type="project" value="UniProtKB-SubCell"/>
</dbReference>
<evidence type="ECO:0000256" key="5">
    <source>
        <dbReference type="ARBA" id="ARBA00022737"/>
    </source>
</evidence>
<evidence type="ECO:0000313" key="12">
    <source>
        <dbReference type="EMBL" id="ELT99385.1"/>
    </source>
</evidence>
<evidence type="ECO:0000313" key="13">
    <source>
        <dbReference type="EnsemblMetazoa" id="CapteP178931"/>
    </source>
</evidence>
<dbReference type="FunFam" id="1.50.40.10:FF:000006">
    <property type="entry name" value="brain mitochondrial carrier protein 1 isoform X1"/>
    <property type="match status" value="1"/>
</dbReference>
<dbReference type="FunCoup" id="R7U8G2">
    <property type="interactions" value="618"/>
</dbReference>
<reference evidence="13" key="3">
    <citation type="submission" date="2015-06" db="UniProtKB">
        <authorList>
            <consortium name="EnsemblMetazoa"/>
        </authorList>
    </citation>
    <scope>IDENTIFICATION</scope>
</reference>
<name>R7U8G2_CAPTE</name>
<evidence type="ECO:0000256" key="10">
    <source>
        <dbReference type="PROSITE-ProRule" id="PRU00282"/>
    </source>
</evidence>
<comment type="subcellular location">
    <subcellularLocation>
        <location evidence="1">Mitochondrion inner membrane</location>
        <topology evidence="1">Multi-pass membrane protein</topology>
    </subcellularLocation>
</comment>
<evidence type="ECO:0000256" key="7">
    <source>
        <dbReference type="ARBA" id="ARBA00022989"/>
    </source>
</evidence>
<protein>
    <submittedName>
        <fullName evidence="12 13">Uncharacterized protein</fullName>
    </submittedName>
</protein>
<gene>
    <name evidence="12" type="ORF">CAPTEDRAFT_178931</name>
</gene>
<comment type="similarity">
    <text evidence="2 11">Belongs to the mitochondrial carrier (TC 2.A.29) family.</text>
</comment>
<evidence type="ECO:0000256" key="2">
    <source>
        <dbReference type="ARBA" id="ARBA00006375"/>
    </source>
</evidence>
<evidence type="ECO:0000256" key="1">
    <source>
        <dbReference type="ARBA" id="ARBA00004448"/>
    </source>
</evidence>